<organism evidence="1 2">
    <name type="scientific">Faecalicatena faecalis</name>
    <dbReference type="NCBI Taxonomy" id="2726362"/>
    <lineage>
        <taxon>Bacteria</taxon>
        <taxon>Bacillati</taxon>
        <taxon>Bacillota</taxon>
        <taxon>Clostridia</taxon>
        <taxon>Lachnospirales</taxon>
        <taxon>Lachnospiraceae</taxon>
        <taxon>Faecalicatena</taxon>
    </lineage>
</organism>
<dbReference type="EMBL" id="JABACJ020000006">
    <property type="protein sequence ID" value="MBU3875806.1"/>
    <property type="molecule type" value="Genomic_DNA"/>
</dbReference>
<sequence>MIIKKPSIFIYTYQPDASTLKEVCAGIEEEGVFYEIKEMEQASPDELAWTAANDSMLGSGIGMNGCSISLQMRGIPKGHSIEGYLEPGQEQSRKLGANSARAIKKLPFK</sequence>
<evidence type="ECO:0000313" key="1">
    <source>
        <dbReference type="EMBL" id="MBU3875806.1"/>
    </source>
</evidence>
<dbReference type="RefSeq" id="WP_216240841.1">
    <property type="nucleotide sequence ID" value="NZ_JABACJ020000006.1"/>
</dbReference>
<gene>
    <name evidence="1" type="ORF">HGO97_008275</name>
</gene>
<comment type="caution">
    <text evidence="1">The sequence shown here is derived from an EMBL/GenBank/DDBJ whole genome shotgun (WGS) entry which is preliminary data.</text>
</comment>
<protein>
    <submittedName>
        <fullName evidence="1">Glycerol dehydratase reactivase beta/small subunit family protein</fullName>
    </submittedName>
</protein>
<dbReference type="InterPro" id="IPR003208">
    <property type="entry name" value="Dehydtase/Dehydtase_re"/>
</dbReference>
<accession>A0ABS6D2T8</accession>
<dbReference type="Proteomes" id="UP000723714">
    <property type="component" value="Unassembled WGS sequence"/>
</dbReference>
<keyword evidence="2" id="KW-1185">Reference proteome</keyword>
<dbReference type="Pfam" id="PF02288">
    <property type="entry name" value="Dehydratase_MU"/>
    <property type="match status" value="1"/>
</dbReference>
<proteinExistence type="predicted"/>
<reference evidence="1 2" key="1">
    <citation type="submission" date="2021-06" db="EMBL/GenBank/DDBJ databases">
        <title>Faecalicatena sp. nov. isolated from porcine feces.</title>
        <authorList>
            <person name="Oh B.S."/>
            <person name="Lee J.H."/>
        </authorList>
    </citation>
    <scope>NUCLEOTIDE SEQUENCE [LARGE SCALE GENOMIC DNA]</scope>
    <source>
        <strain evidence="1 2">AGMB00832</strain>
    </source>
</reference>
<name>A0ABS6D2T8_9FIRM</name>
<evidence type="ECO:0000313" key="2">
    <source>
        <dbReference type="Proteomes" id="UP000723714"/>
    </source>
</evidence>